<gene>
    <name evidence="2" type="ORF">GBAR_LOCUS760</name>
</gene>
<accession>A0AA35QTU1</accession>
<dbReference type="AlphaFoldDB" id="A0AA35QTU1"/>
<keyword evidence="1" id="KW-1133">Transmembrane helix</keyword>
<organism evidence="2 3">
    <name type="scientific">Geodia barretti</name>
    <name type="common">Barrett's horny sponge</name>
    <dbReference type="NCBI Taxonomy" id="519541"/>
    <lineage>
        <taxon>Eukaryota</taxon>
        <taxon>Metazoa</taxon>
        <taxon>Porifera</taxon>
        <taxon>Demospongiae</taxon>
        <taxon>Heteroscleromorpha</taxon>
        <taxon>Tetractinellida</taxon>
        <taxon>Astrophorina</taxon>
        <taxon>Geodiidae</taxon>
        <taxon>Geodia</taxon>
    </lineage>
</organism>
<feature type="non-terminal residue" evidence="2">
    <location>
        <position position="93"/>
    </location>
</feature>
<proteinExistence type="predicted"/>
<name>A0AA35QTU1_GEOBA</name>
<reference evidence="2" key="1">
    <citation type="submission" date="2023-03" db="EMBL/GenBank/DDBJ databases">
        <authorList>
            <person name="Steffen K."/>
            <person name="Cardenas P."/>
        </authorList>
    </citation>
    <scope>NUCLEOTIDE SEQUENCE</scope>
</reference>
<dbReference type="EMBL" id="CASHTH010000117">
    <property type="protein sequence ID" value="CAI7991481.1"/>
    <property type="molecule type" value="Genomic_DNA"/>
</dbReference>
<dbReference type="Proteomes" id="UP001174909">
    <property type="component" value="Unassembled WGS sequence"/>
</dbReference>
<evidence type="ECO:0000256" key="1">
    <source>
        <dbReference type="SAM" id="Phobius"/>
    </source>
</evidence>
<feature type="transmembrane region" description="Helical" evidence="1">
    <location>
        <begin position="41"/>
        <end position="62"/>
    </location>
</feature>
<comment type="caution">
    <text evidence="2">The sequence shown here is derived from an EMBL/GenBank/DDBJ whole genome shotgun (WGS) entry which is preliminary data.</text>
</comment>
<keyword evidence="1" id="KW-0812">Transmembrane</keyword>
<keyword evidence="3" id="KW-1185">Reference proteome</keyword>
<sequence>MMGVFVWRTQLTAITMALICMEAESKFVTIKHSTQFVTKDGLTMMLLLHAATLGITTTTIVVKQQMDRSMVCQMKHRYCRHQCAVELSTTSQS</sequence>
<keyword evidence="1" id="KW-0472">Membrane</keyword>
<protein>
    <submittedName>
        <fullName evidence="2">Uncharacterized protein</fullName>
    </submittedName>
</protein>
<evidence type="ECO:0000313" key="2">
    <source>
        <dbReference type="EMBL" id="CAI7991481.1"/>
    </source>
</evidence>
<evidence type="ECO:0000313" key="3">
    <source>
        <dbReference type="Proteomes" id="UP001174909"/>
    </source>
</evidence>